<dbReference type="AlphaFoldDB" id="A0A0F8YG14"/>
<sequence length="346" mass="37648">VDDGGQVVDFLAWGYEAQQISDLSLNIGPFENITVGDAWVGDSAAKATGTSDLSMQRTGNTDHNDASDWDFIPDESPRIWNDYLILPVSSRGGIELPSSETTHYFRTEFDFSDPVDQTQLTLDLAVDDGAVLYLNGQEIYRQNMPEGPVGYDTLATADVGTATFTNDVNLPMGSLRQGTNVLAMEVHQAVAGQSDMYFAAEVIATIWPPEWQMANARLALNEVSPGSPSPFWLELANYGTRPMEIGGYVIATSDGDEYVLPLERLPAGGFRSLDEAELGFNAAPGERLLIYSPGRSGVVDGYRVDTVARGRWPDGTGTWLYPDAPTAGEANSFALHDEIVINEIMY</sequence>
<evidence type="ECO:0008006" key="2">
    <source>
        <dbReference type="Google" id="ProtNLM"/>
    </source>
</evidence>
<reference evidence="1" key="1">
    <citation type="journal article" date="2015" name="Nature">
        <title>Complex archaea that bridge the gap between prokaryotes and eukaryotes.</title>
        <authorList>
            <person name="Spang A."/>
            <person name="Saw J.H."/>
            <person name="Jorgensen S.L."/>
            <person name="Zaremba-Niedzwiedzka K."/>
            <person name="Martijn J."/>
            <person name="Lind A.E."/>
            <person name="van Eijk R."/>
            <person name="Schleper C."/>
            <person name="Guy L."/>
            <person name="Ettema T.J."/>
        </authorList>
    </citation>
    <scope>NUCLEOTIDE SEQUENCE</scope>
</reference>
<organism evidence="1">
    <name type="scientific">marine sediment metagenome</name>
    <dbReference type="NCBI Taxonomy" id="412755"/>
    <lineage>
        <taxon>unclassified sequences</taxon>
        <taxon>metagenomes</taxon>
        <taxon>ecological metagenomes</taxon>
    </lineage>
</organism>
<feature type="non-terminal residue" evidence="1">
    <location>
        <position position="346"/>
    </location>
</feature>
<feature type="non-terminal residue" evidence="1">
    <location>
        <position position="1"/>
    </location>
</feature>
<accession>A0A0F8YG14</accession>
<gene>
    <name evidence="1" type="ORF">LCGC14_3097930</name>
</gene>
<dbReference type="SUPFAM" id="SSF49785">
    <property type="entry name" value="Galactose-binding domain-like"/>
    <property type="match status" value="1"/>
</dbReference>
<proteinExistence type="predicted"/>
<dbReference type="Gene3D" id="2.60.120.260">
    <property type="entry name" value="Galactose-binding domain-like"/>
    <property type="match status" value="1"/>
</dbReference>
<protein>
    <recommendedName>
        <fullName evidence="2">LTD domain-containing protein</fullName>
    </recommendedName>
</protein>
<dbReference type="EMBL" id="LAZR01066664">
    <property type="protein sequence ID" value="KKK53124.1"/>
    <property type="molecule type" value="Genomic_DNA"/>
</dbReference>
<dbReference type="InterPro" id="IPR008979">
    <property type="entry name" value="Galactose-bd-like_sf"/>
</dbReference>
<comment type="caution">
    <text evidence="1">The sequence shown here is derived from an EMBL/GenBank/DDBJ whole genome shotgun (WGS) entry which is preliminary data.</text>
</comment>
<evidence type="ECO:0000313" key="1">
    <source>
        <dbReference type="EMBL" id="KKK53124.1"/>
    </source>
</evidence>
<name>A0A0F8YG14_9ZZZZ</name>